<keyword evidence="2" id="KW-1185">Reference proteome</keyword>
<comment type="caution">
    <text evidence="1">The sequence shown here is derived from an EMBL/GenBank/DDBJ whole genome shotgun (WGS) entry which is preliminary data.</text>
</comment>
<gene>
    <name evidence="1" type="ORF">ABVT11_19030</name>
</gene>
<accession>A0ABV2CVK1</accession>
<evidence type="ECO:0000313" key="2">
    <source>
        <dbReference type="Proteomes" id="UP001548590"/>
    </source>
</evidence>
<dbReference type="EMBL" id="JBEWLZ010000018">
    <property type="protein sequence ID" value="MET1491941.1"/>
    <property type="molecule type" value="Genomic_DNA"/>
</dbReference>
<evidence type="ECO:0000313" key="1">
    <source>
        <dbReference type="EMBL" id="MET1491941.1"/>
    </source>
</evidence>
<dbReference type="RefSeq" id="WP_345930264.1">
    <property type="nucleotide sequence ID" value="NZ_JBDIVF010000015.1"/>
</dbReference>
<protein>
    <submittedName>
        <fullName evidence="1">Uncharacterized protein</fullName>
    </submittedName>
</protein>
<proteinExistence type="predicted"/>
<organism evidence="1 2">
    <name type="scientific">Uliginosibacterium paludis</name>
    <dbReference type="NCBI Taxonomy" id="1615952"/>
    <lineage>
        <taxon>Bacteria</taxon>
        <taxon>Pseudomonadati</taxon>
        <taxon>Pseudomonadota</taxon>
        <taxon>Betaproteobacteria</taxon>
        <taxon>Rhodocyclales</taxon>
        <taxon>Zoogloeaceae</taxon>
        <taxon>Uliginosibacterium</taxon>
    </lineage>
</organism>
<dbReference type="Proteomes" id="UP001548590">
    <property type="component" value="Unassembled WGS sequence"/>
</dbReference>
<sequence>MNLHPFSRSAPLGNSSRTCEEHDWRSGLPLAWLAQVVRPVFFTRHREYEIRAERVLGYETEDQPCYCRHEVVITELRTDDDEHWFMMPVYAEHLAGWRLVDDRWLIRRQVSTGEDCSQSRAFFTLATEMPR</sequence>
<name>A0ABV2CVK1_9RHOO</name>
<reference evidence="1 2" key="1">
    <citation type="submission" date="2024-07" db="EMBL/GenBank/DDBJ databases">
        <title>Uliginosibacterium paludis KCTC:42655.</title>
        <authorList>
            <person name="Kim M.K."/>
        </authorList>
    </citation>
    <scope>NUCLEOTIDE SEQUENCE [LARGE SCALE GENOMIC DNA]</scope>
    <source>
        <strain evidence="1 2">KCTC 42655</strain>
    </source>
</reference>